<accession>I0KZK1</accession>
<dbReference type="AlphaFoldDB" id="I0KZK1"/>
<evidence type="ECO:0000313" key="1">
    <source>
        <dbReference type="EMBL" id="CCH16998.1"/>
    </source>
</evidence>
<evidence type="ECO:0000313" key="2">
    <source>
        <dbReference type="Proteomes" id="UP000003448"/>
    </source>
</evidence>
<dbReference type="EMBL" id="CAIE01000017">
    <property type="protein sequence ID" value="CCH16998.1"/>
    <property type="molecule type" value="Genomic_DNA"/>
</dbReference>
<name>I0KZK1_9ACTN</name>
<comment type="caution">
    <text evidence="1">The sequence shown here is derived from an EMBL/GenBank/DDBJ whole genome shotgun (WGS) entry which is preliminary data.</text>
</comment>
<reference evidence="2" key="1">
    <citation type="journal article" date="2012" name="J. Bacteriol.">
        <title>Genome Sequence of Micromonospora lupini Lupac 08, Isolated from Root Nodules of Lupinus angustifolius.</title>
        <authorList>
            <person name="Alonso-Vega P."/>
            <person name="Normand P."/>
            <person name="Bacigalupe R."/>
            <person name="Pujic P."/>
            <person name="Lajus A."/>
            <person name="Vallenet D."/>
            <person name="Carro L."/>
            <person name="Coll P."/>
            <person name="Trujillo M.E."/>
        </authorList>
    </citation>
    <scope>NUCLEOTIDE SEQUENCE [LARGE SCALE GENOMIC DNA]</scope>
    <source>
        <strain evidence="2">Lupac 08</strain>
    </source>
</reference>
<dbReference type="Proteomes" id="UP000003448">
    <property type="component" value="Unassembled WGS sequence"/>
</dbReference>
<proteinExistence type="predicted"/>
<protein>
    <submittedName>
        <fullName evidence="1">Uncharacterized protein</fullName>
    </submittedName>
</protein>
<sequence length="78" mass="8240">MVNTDGVSTGPSGGWFQFGQMQSMLCGQFPWPQPPSAAWLVAAEAAGAVASTPTTDAATAMVFHSMVHPLEIDVCEWQ</sequence>
<gene>
    <name evidence="1" type="ORF">MILUP08_41916</name>
</gene>
<organism evidence="1 2">
    <name type="scientific">Micromonospora lupini str. Lupac 08</name>
    <dbReference type="NCBI Taxonomy" id="1150864"/>
    <lineage>
        <taxon>Bacteria</taxon>
        <taxon>Bacillati</taxon>
        <taxon>Actinomycetota</taxon>
        <taxon>Actinomycetes</taxon>
        <taxon>Micromonosporales</taxon>
        <taxon>Micromonosporaceae</taxon>
        <taxon>Micromonospora</taxon>
    </lineage>
</organism>
<keyword evidence="2" id="KW-1185">Reference proteome</keyword>